<organism evidence="4 5">
    <name type="scientific">Candidatus Hakubella thermalkaliphila</name>
    <dbReference type="NCBI Taxonomy" id="2754717"/>
    <lineage>
        <taxon>Bacteria</taxon>
        <taxon>Bacillati</taxon>
        <taxon>Actinomycetota</taxon>
        <taxon>Actinomycetota incertae sedis</taxon>
        <taxon>Candidatus Hakubellales</taxon>
        <taxon>Candidatus Hakubellaceae</taxon>
        <taxon>Candidatus Hakubella</taxon>
    </lineage>
</organism>
<dbReference type="AlphaFoldDB" id="A0A6V8PPE6"/>
<sequence>MSTFLPKIGGAELAAPYLADDLTRKSHRVTVLAPFYRGKRIIKTNYVIHRFKYPPRWLFFEPILLLYLALEKLISRFDLFHVSAPY</sequence>
<dbReference type="GO" id="GO:0016757">
    <property type="term" value="F:glycosyltransferase activity"/>
    <property type="evidence" value="ECO:0007669"/>
    <property type="project" value="UniProtKB-KW"/>
</dbReference>
<dbReference type="Proteomes" id="UP000568877">
    <property type="component" value="Unassembled WGS sequence"/>
</dbReference>
<accession>A0A6V8PPE6</accession>
<reference evidence="4 5" key="1">
    <citation type="journal article" date="2020" name="Front. Microbiol.">
        <title>Single-cell genomics of novel Actinobacteria with the Wood-Ljungdahl pathway discovered in a serpentinizing system.</title>
        <authorList>
            <person name="Merino N."/>
            <person name="Kawai M."/>
            <person name="Boyd E.S."/>
            <person name="Colman D.R."/>
            <person name="McGlynn S.E."/>
            <person name="Nealson K.H."/>
            <person name="Kurokawa K."/>
            <person name="Hongoh Y."/>
        </authorList>
    </citation>
    <scope>NUCLEOTIDE SEQUENCE [LARGE SCALE GENOMIC DNA]</scope>
    <source>
        <strain evidence="4 5">S42</strain>
    </source>
</reference>
<protein>
    <recommendedName>
        <fullName evidence="3">Glycosyltransferase subfamily 4-like N-terminal domain-containing protein</fullName>
    </recommendedName>
</protein>
<proteinExistence type="predicted"/>
<dbReference type="EMBL" id="BLSA01000959">
    <property type="protein sequence ID" value="GFP34117.1"/>
    <property type="molecule type" value="Genomic_DNA"/>
</dbReference>
<dbReference type="Pfam" id="PF13439">
    <property type="entry name" value="Glyco_transf_4"/>
    <property type="match status" value="1"/>
</dbReference>
<comment type="caution">
    <text evidence="4">The sequence shown here is derived from an EMBL/GenBank/DDBJ whole genome shotgun (WGS) entry which is preliminary data.</text>
</comment>
<dbReference type="SUPFAM" id="SSF53756">
    <property type="entry name" value="UDP-Glycosyltransferase/glycogen phosphorylase"/>
    <property type="match status" value="1"/>
</dbReference>
<evidence type="ECO:0000256" key="2">
    <source>
        <dbReference type="ARBA" id="ARBA00022679"/>
    </source>
</evidence>
<keyword evidence="2" id="KW-0808">Transferase</keyword>
<name>A0A6V8PPE6_9ACTN</name>
<evidence type="ECO:0000259" key="3">
    <source>
        <dbReference type="Pfam" id="PF13439"/>
    </source>
</evidence>
<feature type="non-terminal residue" evidence="4">
    <location>
        <position position="86"/>
    </location>
</feature>
<evidence type="ECO:0000313" key="5">
    <source>
        <dbReference type="Proteomes" id="UP000568877"/>
    </source>
</evidence>
<evidence type="ECO:0000256" key="1">
    <source>
        <dbReference type="ARBA" id="ARBA00022676"/>
    </source>
</evidence>
<keyword evidence="1" id="KW-0328">Glycosyltransferase</keyword>
<dbReference type="Gene3D" id="3.40.50.2000">
    <property type="entry name" value="Glycogen Phosphorylase B"/>
    <property type="match status" value="1"/>
</dbReference>
<gene>
    <name evidence="4" type="ORF">HKBW3S42_02457</name>
</gene>
<evidence type="ECO:0000313" key="4">
    <source>
        <dbReference type="EMBL" id="GFP34117.1"/>
    </source>
</evidence>
<feature type="domain" description="Glycosyltransferase subfamily 4-like N-terminal" evidence="3">
    <location>
        <begin position="8"/>
        <end position="85"/>
    </location>
</feature>
<dbReference type="InterPro" id="IPR028098">
    <property type="entry name" value="Glyco_trans_4-like_N"/>
</dbReference>